<proteinExistence type="predicted"/>
<evidence type="ECO:0000313" key="3">
    <source>
        <dbReference type="Proteomes" id="UP000076532"/>
    </source>
</evidence>
<dbReference type="Proteomes" id="UP000076532">
    <property type="component" value="Unassembled WGS sequence"/>
</dbReference>
<feature type="domain" description="Serine aminopeptidase S33" evidence="1">
    <location>
        <begin position="30"/>
        <end position="289"/>
    </location>
</feature>
<dbReference type="InterPro" id="IPR051044">
    <property type="entry name" value="MAG_DAG_Lipase"/>
</dbReference>
<dbReference type="OrthoDB" id="10249433at2759"/>
<keyword evidence="3" id="KW-1185">Reference proteome</keyword>
<evidence type="ECO:0000313" key="2">
    <source>
        <dbReference type="EMBL" id="KZP34315.1"/>
    </source>
</evidence>
<reference evidence="2 3" key="1">
    <citation type="journal article" date="2016" name="Mol. Biol. Evol.">
        <title>Comparative Genomics of Early-Diverging Mushroom-Forming Fungi Provides Insights into the Origins of Lignocellulose Decay Capabilities.</title>
        <authorList>
            <person name="Nagy L.G."/>
            <person name="Riley R."/>
            <person name="Tritt A."/>
            <person name="Adam C."/>
            <person name="Daum C."/>
            <person name="Floudas D."/>
            <person name="Sun H."/>
            <person name="Yadav J.S."/>
            <person name="Pangilinan J."/>
            <person name="Larsson K.H."/>
            <person name="Matsuura K."/>
            <person name="Barry K."/>
            <person name="Labutti K."/>
            <person name="Kuo R."/>
            <person name="Ohm R.A."/>
            <person name="Bhattacharya S.S."/>
            <person name="Shirouzu T."/>
            <person name="Yoshinaga Y."/>
            <person name="Martin F.M."/>
            <person name="Grigoriev I.V."/>
            <person name="Hibbett D.S."/>
        </authorList>
    </citation>
    <scope>NUCLEOTIDE SEQUENCE [LARGE SCALE GENOMIC DNA]</scope>
    <source>
        <strain evidence="2 3">CBS 109695</strain>
    </source>
</reference>
<gene>
    <name evidence="2" type="ORF">FIBSPDRAFT_719967</name>
</gene>
<dbReference type="Gene3D" id="3.40.50.1820">
    <property type="entry name" value="alpha/beta hydrolase"/>
    <property type="match status" value="1"/>
</dbReference>
<dbReference type="AlphaFoldDB" id="A0A166X0Z7"/>
<dbReference type="SUPFAM" id="SSF53474">
    <property type="entry name" value="alpha/beta-Hydrolases"/>
    <property type="match status" value="1"/>
</dbReference>
<sequence length="320" mass="35015">MSSTSFTESYLPGPQGTVFYTRKYTPQSATRAVLVFVHGFNEHIARFAHVHPLFAERGIALFAFDQRGFGQTVFHKDNGAGKKYAQTSWKQQLEDIEWAIKEARQGYENLPVFLMGHSMGGGLSLAFPTRTQPAWPHPSPETVAALSGVIVTSPFIILTNPPFKITQWAGTKAGMVLPGFNIPAVVKGEHLSHDPKVAELVNNDPLIRQLGSLKGVADMLGGGQALLSKDHKHWPKELPATKQILIIHGTDDQVTSHKASQSFYDAVVADDKKLSLYEGGYHELQNEPDGVPEKLTEECISWIEAHIPAQAEAAGATSKL</sequence>
<dbReference type="InterPro" id="IPR029058">
    <property type="entry name" value="AB_hydrolase_fold"/>
</dbReference>
<protein>
    <submittedName>
        <fullName evidence="2">Alpha/beta-hydrolase</fullName>
    </submittedName>
</protein>
<organism evidence="2 3">
    <name type="scientific">Athelia psychrophila</name>
    <dbReference type="NCBI Taxonomy" id="1759441"/>
    <lineage>
        <taxon>Eukaryota</taxon>
        <taxon>Fungi</taxon>
        <taxon>Dikarya</taxon>
        <taxon>Basidiomycota</taxon>
        <taxon>Agaricomycotina</taxon>
        <taxon>Agaricomycetes</taxon>
        <taxon>Agaricomycetidae</taxon>
        <taxon>Atheliales</taxon>
        <taxon>Atheliaceae</taxon>
        <taxon>Athelia</taxon>
    </lineage>
</organism>
<dbReference type="STRING" id="436010.A0A166X0Z7"/>
<evidence type="ECO:0000259" key="1">
    <source>
        <dbReference type="Pfam" id="PF12146"/>
    </source>
</evidence>
<dbReference type="Pfam" id="PF12146">
    <property type="entry name" value="Hydrolase_4"/>
    <property type="match status" value="1"/>
</dbReference>
<name>A0A166X0Z7_9AGAM</name>
<dbReference type="EMBL" id="KV417480">
    <property type="protein sequence ID" value="KZP34315.1"/>
    <property type="molecule type" value="Genomic_DNA"/>
</dbReference>
<accession>A0A166X0Z7</accession>
<dbReference type="PANTHER" id="PTHR11614">
    <property type="entry name" value="PHOSPHOLIPASE-RELATED"/>
    <property type="match status" value="1"/>
</dbReference>
<dbReference type="InterPro" id="IPR022742">
    <property type="entry name" value="Hydrolase_4"/>
</dbReference>